<accession>A0ABQ2GX59</accession>
<comment type="caution">
    <text evidence="2">The sequence shown here is derived from an EMBL/GenBank/DDBJ whole genome shotgun (WGS) entry which is preliminary data.</text>
</comment>
<protein>
    <submittedName>
        <fullName evidence="2">Bleomycin resistance protein</fullName>
    </submittedName>
</protein>
<dbReference type="InterPro" id="IPR029068">
    <property type="entry name" value="Glyas_Bleomycin-R_OHBP_Dase"/>
</dbReference>
<dbReference type="EMBL" id="BMNW01000007">
    <property type="protein sequence ID" value="GGM18212.1"/>
    <property type="molecule type" value="Genomic_DNA"/>
</dbReference>
<evidence type="ECO:0000313" key="2">
    <source>
        <dbReference type="EMBL" id="GGM18212.1"/>
    </source>
</evidence>
<dbReference type="PROSITE" id="PS51819">
    <property type="entry name" value="VOC"/>
    <property type="match status" value="1"/>
</dbReference>
<gene>
    <name evidence="2" type="ORF">GCM10009425_31470</name>
</gene>
<dbReference type="RefSeq" id="WP_188867083.1">
    <property type="nucleotide sequence ID" value="NZ_BMNW01000007.1"/>
</dbReference>
<dbReference type="SUPFAM" id="SSF54593">
    <property type="entry name" value="Glyoxalase/Bleomycin resistance protein/Dihydroxybiphenyl dioxygenase"/>
    <property type="match status" value="1"/>
</dbReference>
<dbReference type="Proteomes" id="UP000616499">
    <property type="component" value="Unassembled WGS sequence"/>
</dbReference>
<sequence>MHIAHVALWTLDLERAADFWRRVFNATIGQPYHSQTNKGFVSRFVTLSEGPTIELMTHPSVNKDVSSSPPLTGWAHIAISLGSEEAVKKLAEHMKDEHALVSAPRWTGDGFFEAVIQDPDGNLIEITA</sequence>
<dbReference type="InterPro" id="IPR037523">
    <property type="entry name" value="VOC_core"/>
</dbReference>
<evidence type="ECO:0000313" key="3">
    <source>
        <dbReference type="Proteomes" id="UP000616499"/>
    </source>
</evidence>
<keyword evidence="3" id="KW-1185">Reference proteome</keyword>
<dbReference type="PANTHER" id="PTHR36113">
    <property type="entry name" value="LYASE, PUTATIVE-RELATED-RELATED"/>
    <property type="match status" value="1"/>
</dbReference>
<evidence type="ECO:0000259" key="1">
    <source>
        <dbReference type="PROSITE" id="PS51819"/>
    </source>
</evidence>
<feature type="domain" description="VOC" evidence="1">
    <location>
        <begin position="2"/>
        <end position="128"/>
    </location>
</feature>
<dbReference type="Gene3D" id="3.10.180.10">
    <property type="entry name" value="2,3-Dihydroxybiphenyl 1,2-Dioxygenase, domain 1"/>
    <property type="match status" value="1"/>
</dbReference>
<organism evidence="2 3">
    <name type="scientific">Pseudomonas asuensis</name>
    <dbReference type="NCBI Taxonomy" id="1825787"/>
    <lineage>
        <taxon>Bacteria</taxon>
        <taxon>Pseudomonadati</taxon>
        <taxon>Pseudomonadota</taxon>
        <taxon>Gammaproteobacteria</taxon>
        <taxon>Pseudomonadales</taxon>
        <taxon>Pseudomonadaceae</taxon>
        <taxon>Pseudomonas</taxon>
    </lineage>
</organism>
<proteinExistence type="predicted"/>
<dbReference type="InterPro" id="IPR004360">
    <property type="entry name" value="Glyas_Fos-R_dOase_dom"/>
</dbReference>
<name>A0ABQ2GX59_9PSED</name>
<dbReference type="InterPro" id="IPR051332">
    <property type="entry name" value="Fosfomycin_Res_Enzymes"/>
</dbReference>
<dbReference type="Pfam" id="PF00903">
    <property type="entry name" value="Glyoxalase"/>
    <property type="match status" value="1"/>
</dbReference>
<dbReference type="PANTHER" id="PTHR36113:SF1">
    <property type="entry name" value="GLYOXALASE_BLEOMYCIN RESISTANCE PROTEIN_DIOXYGENASE"/>
    <property type="match status" value="1"/>
</dbReference>
<reference evidence="3" key="1">
    <citation type="journal article" date="2019" name="Int. J. Syst. Evol. Microbiol.">
        <title>The Global Catalogue of Microorganisms (GCM) 10K type strain sequencing project: providing services to taxonomists for standard genome sequencing and annotation.</title>
        <authorList>
            <consortium name="The Broad Institute Genomics Platform"/>
            <consortium name="The Broad Institute Genome Sequencing Center for Infectious Disease"/>
            <person name="Wu L."/>
            <person name="Ma J."/>
        </authorList>
    </citation>
    <scope>NUCLEOTIDE SEQUENCE [LARGE SCALE GENOMIC DNA]</scope>
    <source>
        <strain evidence="3">JCM 13501</strain>
    </source>
</reference>